<dbReference type="Pfam" id="PF00213">
    <property type="entry name" value="OSCP"/>
    <property type="match status" value="1"/>
</dbReference>
<evidence type="ECO:0000256" key="8">
    <source>
        <dbReference type="HAMAP-Rule" id="MF_01416"/>
    </source>
</evidence>
<dbReference type="Proteomes" id="UP000617681">
    <property type="component" value="Chromosome"/>
</dbReference>
<dbReference type="OrthoDB" id="5242917at2"/>
<keyword evidence="7 8" id="KW-0066">ATP synthesis</keyword>
<dbReference type="InterPro" id="IPR000711">
    <property type="entry name" value="ATPase_OSCP/dsu"/>
</dbReference>
<dbReference type="AlphaFoldDB" id="A0A7T4EEN1"/>
<dbReference type="NCBIfam" id="TIGR01145">
    <property type="entry name" value="ATP_synt_delta"/>
    <property type="match status" value="1"/>
</dbReference>
<dbReference type="PANTHER" id="PTHR11910">
    <property type="entry name" value="ATP SYNTHASE DELTA CHAIN"/>
    <property type="match status" value="1"/>
</dbReference>
<keyword evidence="5 8" id="KW-0472">Membrane</keyword>
<evidence type="ECO:0000256" key="4">
    <source>
        <dbReference type="ARBA" id="ARBA00023065"/>
    </source>
</evidence>
<evidence type="ECO:0000256" key="5">
    <source>
        <dbReference type="ARBA" id="ARBA00023136"/>
    </source>
</evidence>
<comment type="function">
    <text evidence="8">F(1)F(0) ATP synthase produces ATP from ADP in the presence of a proton or sodium gradient. F-type ATPases consist of two structural domains, F(1) containing the extramembraneous catalytic core and F(0) containing the membrane proton channel, linked together by a central stalk and a peripheral stalk. During catalysis, ATP synthesis in the catalytic domain of F(1) is coupled via a rotary mechanism of the central stalk subunits to proton translocation.</text>
</comment>
<keyword evidence="6 8" id="KW-0139">CF(1)</keyword>
<dbReference type="HAMAP" id="MF_01416">
    <property type="entry name" value="ATP_synth_delta_bact"/>
    <property type="match status" value="1"/>
</dbReference>
<evidence type="ECO:0000256" key="1">
    <source>
        <dbReference type="ARBA" id="ARBA00004370"/>
    </source>
</evidence>
<dbReference type="GO" id="GO:0045259">
    <property type="term" value="C:proton-transporting ATP synthase complex"/>
    <property type="evidence" value="ECO:0007669"/>
    <property type="project" value="UniProtKB-KW"/>
</dbReference>
<proteinExistence type="inferred from homology"/>
<dbReference type="InterPro" id="IPR026015">
    <property type="entry name" value="ATP_synth_OSCP/delta_N_sf"/>
</dbReference>
<evidence type="ECO:0000256" key="7">
    <source>
        <dbReference type="ARBA" id="ARBA00023310"/>
    </source>
</evidence>
<keyword evidence="8" id="KW-1003">Cell membrane</keyword>
<dbReference type="GO" id="GO:0046933">
    <property type="term" value="F:proton-transporting ATP synthase activity, rotational mechanism"/>
    <property type="evidence" value="ECO:0007669"/>
    <property type="project" value="UniProtKB-UniRule"/>
</dbReference>
<keyword evidence="3 8" id="KW-0375">Hydrogen ion transport</keyword>
<protein>
    <recommendedName>
        <fullName evidence="8">ATP synthase subunit delta</fullName>
    </recommendedName>
    <alternativeName>
        <fullName evidence="8">ATP synthase F(1) sector subunit delta</fullName>
    </alternativeName>
    <alternativeName>
        <fullName evidence="8">F-type ATPase subunit delta</fullName>
        <shortName evidence="8">F-ATPase subunit delta</shortName>
    </alternativeName>
</protein>
<evidence type="ECO:0000313" key="10">
    <source>
        <dbReference type="EMBL" id="QRP71530.1"/>
    </source>
</evidence>
<comment type="subcellular location">
    <subcellularLocation>
        <location evidence="8">Cell membrane</location>
        <topology evidence="8">Peripheral membrane protein</topology>
    </subcellularLocation>
    <subcellularLocation>
        <location evidence="1">Membrane</location>
    </subcellularLocation>
</comment>
<dbReference type="PROSITE" id="PS00389">
    <property type="entry name" value="ATPASE_DELTA"/>
    <property type="match status" value="1"/>
</dbReference>
<sequence length="272" mass="29796">MHAASREALTTVTESLKGHLEQGGQLVARAAQTGTELFDVVESLDDNRTLRVALANSATSAEARQGLARNLLDDKVSESTLAVLLDAVGQTWSTAREFRQGLILLGRRALFIGAEAEGNLVQVEDELFRLSRILRDNPELTRLVGDKKTEPAKRRELLANVLYGKVTHTTEALVLQVIGRIEKDPITDCRSLAEQAAEMRGKNIARVETARELSPEQRDALAEKLARIYGHEMSIHTEVDTSLLGGMVIRVGDEVIDGSTAGKLRRLRVNLG</sequence>
<dbReference type="NCBIfam" id="NF009967">
    <property type="entry name" value="PRK13430.1"/>
    <property type="match status" value="1"/>
</dbReference>
<gene>
    <name evidence="8" type="primary">atpH</name>
    <name evidence="9" type="ORF">I6I10_10875</name>
    <name evidence="10" type="ORF">I6J21_05245</name>
</gene>
<keyword evidence="2 8" id="KW-0813">Transport</keyword>
<dbReference type="EMBL" id="CP069534">
    <property type="protein sequence ID" value="QRP71530.1"/>
    <property type="molecule type" value="Genomic_DNA"/>
</dbReference>
<dbReference type="EMBL" id="CP066007">
    <property type="protein sequence ID" value="QQB45957.1"/>
    <property type="molecule type" value="Genomic_DNA"/>
</dbReference>
<dbReference type="Gene3D" id="1.10.520.20">
    <property type="entry name" value="N-terminal domain of the delta subunit of the F1F0-ATP synthase"/>
    <property type="match status" value="1"/>
</dbReference>
<comment type="similarity">
    <text evidence="8">Belongs to the ATPase delta chain family.</text>
</comment>
<evidence type="ECO:0000256" key="6">
    <source>
        <dbReference type="ARBA" id="ARBA00023196"/>
    </source>
</evidence>
<organism evidence="9 11">
    <name type="scientific">Corynebacterium glucuronolyticum</name>
    <dbReference type="NCBI Taxonomy" id="39791"/>
    <lineage>
        <taxon>Bacteria</taxon>
        <taxon>Bacillati</taxon>
        <taxon>Actinomycetota</taxon>
        <taxon>Actinomycetes</taxon>
        <taxon>Mycobacteriales</taxon>
        <taxon>Corynebacteriaceae</taxon>
        <taxon>Corynebacterium</taxon>
    </lineage>
</organism>
<evidence type="ECO:0000256" key="2">
    <source>
        <dbReference type="ARBA" id="ARBA00022448"/>
    </source>
</evidence>
<dbReference type="Proteomes" id="UP000596145">
    <property type="component" value="Chromosome"/>
</dbReference>
<accession>A0A7T4EEN1</accession>
<comment type="function">
    <text evidence="8">This protein is part of the stalk that links CF(0) to CF(1). It either transmits conformational changes from CF(0) to CF(1) or is implicated in proton conduction.</text>
</comment>
<evidence type="ECO:0000256" key="3">
    <source>
        <dbReference type="ARBA" id="ARBA00022781"/>
    </source>
</evidence>
<dbReference type="GeneID" id="92759805"/>
<evidence type="ECO:0000313" key="9">
    <source>
        <dbReference type="EMBL" id="QQB45957.1"/>
    </source>
</evidence>
<reference evidence="9 11" key="1">
    <citation type="submission" date="2020-12" db="EMBL/GenBank/DDBJ databases">
        <title>FDA dAtabase for Regulatory Grade micrObial Sequences (FDA-ARGOS): Supporting development and validation of Infectious Disease Dx tests.</title>
        <authorList>
            <person name="Sproer C."/>
            <person name="Gronow S."/>
            <person name="Severitt S."/>
            <person name="Schroder I."/>
            <person name="Tallon L."/>
            <person name="Sadzewicz L."/>
            <person name="Zhao X."/>
            <person name="Boylan J."/>
            <person name="Ott S."/>
            <person name="Bowen H."/>
            <person name="Vavikolanu K."/>
            <person name="Mehta A."/>
            <person name="Aluvathingal J."/>
            <person name="Nadendla S."/>
            <person name="Lowell S."/>
            <person name="Myers T."/>
            <person name="Yan Y."/>
            <person name="Sichtig H."/>
        </authorList>
    </citation>
    <scope>NUCLEOTIDE SEQUENCE [LARGE SCALE GENOMIC DNA]</scope>
    <source>
        <strain evidence="9 11">FDAARGOS_1053</strain>
        <strain evidence="10">FDAARGOS_1191</strain>
    </source>
</reference>
<dbReference type="InterPro" id="IPR020781">
    <property type="entry name" value="ATPase_OSCP/d_CS"/>
</dbReference>
<evidence type="ECO:0000313" key="11">
    <source>
        <dbReference type="Proteomes" id="UP000596145"/>
    </source>
</evidence>
<dbReference type="RefSeq" id="WP_005396029.1">
    <property type="nucleotide sequence ID" value="NZ_CP066007.1"/>
</dbReference>
<name>A0A7T4EEN1_9CORY</name>
<keyword evidence="4 8" id="KW-0406">Ion transport</keyword>
<dbReference type="PRINTS" id="PR00125">
    <property type="entry name" value="ATPASEDELTA"/>
</dbReference>
<dbReference type="GO" id="GO:0005886">
    <property type="term" value="C:plasma membrane"/>
    <property type="evidence" value="ECO:0007669"/>
    <property type="project" value="UniProtKB-SubCell"/>
</dbReference>